<dbReference type="InterPro" id="IPR002110">
    <property type="entry name" value="Ankyrin_rpt"/>
</dbReference>
<feature type="repeat" description="ANK" evidence="3">
    <location>
        <begin position="32"/>
        <end position="65"/>
    </location>
</feature>
<evidence type="ECO:0000313" key="5">
    <source>
        <dbReference type="EMBL" id="KAJ5067903.1"/>
    </source>
</evidence>
<sequence>MNNLNLWDQIKQKNIQFIKNINSIQQNELKKNSQPILNFALENKNSLEMIQLLISKGANPNSTDKKQKNALHSAILNKCELEIIEFLINSKIEINSIDDEKKTALDYSINIQRENQMEIVKLLVENGADVNIATHQSKYPLHFACQIENSFEIVKFLVEKGADINVKNIWNETPLHLACQQKSFKIITFLIEKGADINLQTSLVFNDKYLSPLHIACKKNSFNIVKLLIEKEAKINIKTQEEETPLHFACQQNSFEIVKFLVEKGADINAQSIWNETPLHIACEQKNSIEIVKFLVEKGADLTLKTRTEETPLHLACQQENSLEVVKFLLEKGLDLLIEKGADINVKSDTYEQTALHFACYRKESLNVVKLLVEKGADINLQNSQNQSPLELSYHFKNFEVTKFLLMNDANIFQSLINHEDQEQYYHYRFSKQFPKQFIDMFLQVYSLNQDLYNLLNSNEFSDLEIKSNDSFSFLVHKLILLSRFNNDQSILDKFINLCKQKSKEDVQIALDFLYTGFPGFDFLIKKINSKMIDNLVNFSEAFTTQKPEEPLDWIEKEEHIKEFFQEMQLDSNWIESKKGRKGIIKDFAKLFQNESTKDFTIICEDEQEIKVHKLILILRSELFKGMFQLNVQDSSNKVHDYSKKSIETIQQFIHFLYHDEIEKTNLNQEILGELQDIKDYYQLNQNSIIDFFLKN</sequence>
<name>A0A9Q0R647_ANAIG</name>
<dbReference type="InterPro" id="IPR036770">
    <property type="entry name" value="Ankyrin_rpt-contain_sf"/>
</dbReference>
<dbReference type="Pfam" id="PF12796">
    <property type="entry name" value="Ank_2"/>
    <property type="match status" value="3"/>
</dbReference>
<organism evidence="5 6">
    <name type="scientific">Anaeramoeba ignava</name>
    <name type="common">Anaerobic marine amoeba</name>
    <dbReference type="NCBI Taxonomy" id="1746090"/>
    <lineage>
        <taxon>Eukaryota</taxon>
        <taxon>Metamonada</taxon>
        <taxon>Anaeramoebidae</taxon>
        <taxon>Anaeramoeba</taxon>
    </lineage>
</organism>
<dbReference type="SMART" id="SM00248">
    <property type="entry name" value="ANK"/>
    <property type="match status" value="11"/>
</dbReference>
<accession>A0A9Q0R647</accession>
<dbReference type="OrthoDB" id="339325at2759"/>
<dbReference type="PROSITE" id="PS50088">
    <property type="entry name" value="ANK_REPEAT"/>
    <property type="match status" value="9"/>
</dbReference>
<dbReference type="Pfam" id="PF13857">
    <property type="entry name" value="Ank_5"/>
    <property type="match status" value="1"/>
</dbReference>
<dbReference type="Pfam" id="PF13637">
    <property type="entry name" value="Ank_4"/>
    <property type="match status" value="1"/>
</dbReference>
<comment type="caution">
    <text evidence="5">The sequence shown here is derived from an EMBL/GenBank/DDBJ whole genome shotgun (WGS) entry which is preliminary data.</text>
</comment>
<dbReference type="EMBL" id="JAPDFW010000124">
    <property type="protein sequence ID" value="KAJ5067903.1"/>
    <property type="molecule type" value="Genomic_DNA"/>
</dbReference>
<dbReference type="PROSITE" id="PS50297">
    <property type="entry name" value="ANK_REP_REGION"/>
    <property type="match status" value="7"/>
</dbReference>
<feature type="repeat" description="ANK" evidence="3">
    <location>
        <begin position="170"/>
        <end position="202"/>
    </location>
</feature>
<reference evidence="5" key="1">
    <citation type="submission" date="2022-10" db="EMBL/GenBank/DDBJ databases">
        <title>Novel sulphate-reducing endosymbionts in the free-living metamonad Anaeramoeba.</title>
        <authorList>
            <person name="Jerlstrom-Hultqvist J."/>
            <person name="Cepicka I."/>
            <person name="Gallot-Lavallee L."/>
            <person name="Salas-Leiva D."/>
            <person name="Curtis B.A."/>
            <person name="Zahonova K."/>
            <person name="Pipaliya S."/>
            <person name="Dacks J."/>
            <person name="Roger A.J."/>
        </authorList>
    </citation>
    <scope>NUCLEOTIDE SEQUENCE</scope>
    <source>
        <strain evidence="5">BMAN</strain>
    </source>
</reference>
<dbReference type="CDD" id="cd18186">
    <property type="entry name" value="BTB_POZ_ZBTB_KLHL-like"/>
    <property type="match status" value="1"/>
</dbReference>
<feature type="domain" description="BTB" evidence="4">
    <location>
        <begin position="598"/>
        <end position="666"/>
    </location>
</feature>
<dbReference type="Pfam" id="PF00651">
    <property type="entry name" value="BTB"/>
    <property type="match status" value="1"/>
</dbReference>
<dbReference type="AlphaFoldDB" id="A0A9Q0R647"/>
<dbReference type="Proteomes" id="UP001149090">
    <property type="component" value="Unassembled WGS sequence"/>
</dbReference>
<evidence type="ECO:0000256" key="1">
    <source>
        <dbReference type="ARBA" id="ARBA00022737"/>
    </source>
</evidence>
<dbReference type="SUPFAM" id="SSF48403">
    <property type="entry name" value="Ankyrin repeat"/>
    <property type="match status" value="2"/>
</dbReference>
<keyword evidence="6" id="KW-1185">Reference proteome</keyword>
<dbReference type="InterPro" id="IPR000210">
    <property type="entry name" value="BTB/POZ_dom"/>
</dbReference>
<dbReference type="Gene3D" id="1.25.40.20">
    <property type="entry name" value="Ankyrin repeat-containing domain"/>
    <property type="match status" value="4"/>
</dbReference>
<proteinExistence type="predicted"/>
<evidence type="ECO:0000313" key="6">
    <source>
        <dbReference type="Proteomes" id="UP001149090"/>
    </source>
</evidence>
<keyword evidence="1" id="KW-0677">Repeat</keyword>
<evidence type="ECO:0000259" key="4">
    <source>
        <dbReference type="PROSITE" id="PS50097"/>
    </source>
</evidence>
<dbReference type="PANTHER" id="PTHR24161:SF85">
    <property type="entry name" value="PALMITOYLTRANSFERASE HIP14"/>
    <property type="match status" value="1"/>
</dbReference>
<dbReference type="SUPFAM" id="SSF54695">
    <property type="entry name" value="POZ domain"/>
    <property type="match status" value="2"/>
</dbReference>
<protein>
    <submittedName>
        <fullName evidence="5">Ankyrin repeat-containing protein</fullName>
    </submittedName>
</protein>
<feature type="repeat" description="ANK" evidence="3">
    <location>
        <begin position="351"/>
        <end position="384"/>
    </location>
</feature>
<dbReference type="PRINTS" id="PR01415">
    <property type="entry name" value="ANKYRIN"/>
</dbReference>
<feature type="repeat" description="ANK" evidence="3">
    <location>
        <begin position="308"/>
        <end position="341"/>
    </location>
</feature>
<feature type="repeat" description="ANK" evidence="3">
    <location>
        <begin position="274"/>
        <end position="307"/>
    </location>
</feature>
<feature type="repeat" description="ANK" evidence="3">
    <location>
        <begin position="136"/>
        <end position="169"/>
    </location>
</feature>
<feature type="repeat" description="ANK" evidence="3">
    <location>
        <begin position="208"/>
        <end position="240"/>
    </location>
</feature>
<feature type="repeat" description="ANK" evidence="3">
    <location>
        <begin position="241"/>
        <end position="273"/>
    </location>
</feature>
<evidence type="ECO:0000256" key="2">
    <source>
        <dbReference type="ARBA" id="ARBA00023043"/>
    </source>
</evidence>
<keyword evidence="2 3" id="KW-0040">ANK repeat</keyword>
<gene>
    <name evidence="5" type="ORF">M0811_12821</name>
</gene>
<dbReference type="PANTHER" id="PTHR24161">
    <property type="entry name" value="ANK_REP_REGION DOMAIN-CONTAINING PROTEIN-RELATED"/>
    <property type="match status" value="1"/>
</dbReference>
<evidence type="ECO:0000256" key="3">
    <source>
        <dbReference type="PROSITE-ProRule" id="PRU00023"/>
    </source>
</evidence>
<dbReference type="InterPro" id="IPR011333">
    <property type="entry name" value="SKP1/BTB/POZ_sf"/>
</dbReference>
<dbReference type="PROSITE" id="PS50097">
    <property type="entry name" value="BTB"/>
    <property type="match status" value="1"/>
</dbReference>
<feature type="repeat" description="ANK" evidence="3">
    <location>
        <begin position="100"/>
        <end position="135"/>
    </location>
</feature>
<dbReference type="Gene3D" id="3.30.710.10">
    <property type="entry name" value="Potassium Channel Kv1.1, Chain A"/>
    <property type="match status" value="2"/>
</dbReference>